<dbReference type="NCBIfam" id="TIGR00813">
    <property type="entry name" value="sss"/>
    <property type="match status" value="1"/>
</dbReference>
<feature type="transmembrane region" description="Helical" evidence="8">
    <location>
        <begin position="431"/>
        <end position="448"/>
    </location>
</feature>
<feature type="transmembrane region" description="Helical" evidence="8">
    <location>
        <begin position="454"/>
        <end position="473"/>
    </location>
</feature>
<feature type="transmembrane region" description="Helical" evidence="8">
    <location>
        <begin position="323"/>
        <end position="355"/>
    </location>
</feature>
<keyword evidence="10" id="KW-1185">Reference proteome</keyword>
<feature type="transmembrane region" description="Helical" evidence="8">
    <location>
        <begin position="239"/>
        <end position="258"/>
    </location>
</feature>
<evidence type="ECO:0000313" key="9">
    <source>
        <dbReference type="EMBL" id="NMW85028.1"/>
    </source>
</evidence>
<evidence type="ECO:0000256" key="2">
    <source>
        <dbReference type="ARBA" id="ARBA00006434"/>
    </source>
</evidence>
<dbReference type="GO" id="GO:0005886">
    <property type="term" value="C:plasma membrane"/>
    <property type="evidence" value="ECO:0007669"/>
    <property type="project" value="TreeGrafter"/>
</dbReference>
<evidence type="ECO:0000256" key="5">
    <source>
        <dbReference type="ARBA" id="ARBA00022989"/>
    </source>
</evidence>
<dbReference type="PROSITE" id="PS50283">
    <property type="entry name" value="NA_SOLUT_SYMP_3"/>
    <property type="match status" value="1"/>
</dbReference>
<dbReference type="PANTHER" id="PTHR48086:SF7">
    <property type="entry name" value="SODIUM-SOLUTE SYMPORTER-RELATED"/>
    <property type="match status" value="1"/>
</dbReference>
<keyword evidence="5 8" id="KW-1133">Transmembrane helix</keyword>
<dbReference type="Gene3D" id="1.20.1730.10">
    <property type="entry name" value="Sodium/glucose cotransporter"/>
    <property type="match status" value="1"/>
</dbReference>
<comment type="similarity">
    <text evidence="2 7">Belongs to the sodium:solute symporter (SSF) (TC 2.A.21) family.</text>
</comment>
<dbReference type="EMBL" id="JABDSR010000005">
    <property type="protein sequence ID" value="NMW85028.1"/>
    <property type="molecule type" value="Genomic_DNA"/>
</dbReference>
<name>A0A848RB29_9FIRM</name>
<dbReference type="InterPro" id="IPR050277">
    <property type="entry name" value="Sodium:Solute_Symporter"/>
</dbReference>
<evidence type="ECO:0000256" key="6">
    <source>
        <dbReference type="ARBA" id="ARBA00023136"/>
    </source>
</evidence>
<dbReference type="RefSeq" id="WP_169968881.1">
    <property type="nucleotide sequence ID" value="NZ_JABDSR010000005.1"/>
</dbReference>
<organism evidence="9 10">
    <name type="scientific">Peptoniphilus faecalis</name>
    <dbReference type="NCBI Taxonomy" id="2731255"/>
    <lineage>
        <taxon>Bacteria</taxon>
        <taxon>Bacillati</taxon>
        <taxon>Bacillota</taxon>
        <taxon>Tissierellia</taxon>
        <taxon>Tissierellales</taxon>
        <taxon>Peptoniphilaceae</taxon>
        <taxon>Peptoniphilus</taxon>
    </lineage>
</organism>
<reference evidence="9" key="1">
    <citation type="submission" date="2020-04" db="EMBL/GenBank/DDBJ databases">
        <title>Peptoniphilus sp. nov. isolated from swine feces.</title>
        <authorList>
            <person name="Ryu S.W."/>
        </authorList>
    </citation>
    <scope>NUCLEOTIDE SEQUENCE [LARGE SCALE GENOMIC DNA]</scope>
    <source>
        <strain evidence="9">AGMB00490</strain>
    </source>
</reference>
<proteinExistence type="inferred from homology"/>
<dbReference type="Pfam" id="PF00474">
    <property type="entry name" value="SSF"/>
    <property type="match status" value="1"/>
</dbReference>
<comment type="caution">
    <text evidence="9">The sequence shown here is derived from an EMBL/GenBank/DDBJ whole genome shotgun (WGS) entry which is preliminary data.</text>
</comment>
<feature type="transmembrane region" description="Helical" evidence="8">
    <location>
        <begin position="187"/>
        <end position="205"/>
    </location>
</feature>
<feature type="transmembrane region" description="Helical" evidence="8">
    <location>
        <begin position="49"/>
        <end position="77"/>
    </location>
</feature>
<feature type="transmembrane region" description="Helical" evidence="8">
    <location>
        <begin position="376"/>
        <end position="394"/>
    </location>
</feature>
<protein>
    <submittedName>
        <fullName evidence="9">Sodium:solute symporter family protein</fullName>
    </submittedName>
</protein>
<keyword evidence="6 8" id="KW-0472">Membrane</keyword>
<keyword evidence="4 8" id="KW-0812">Transmembrane</keyword>
<dbReference type="PANTHER" id="PTHR48086">
    <property type="entry name" value="SODIUM/PROLINE SYMPORTER-RELATED"/>
    <property type="match status" value="1"/>
</dbReference>
<dbReference type="Proteomes" id="UP000568273">
    <property type="component" value="Unassembled WGS sequence"/>
</dbReference>
<evidence type="ECO:0000256" key="4">
    <source>
        <dbReference type="ARBA" id="ARBA00022692"/>
    </source>
</evidence>
<dbReference type="InterPro" id="IPR001734">
    <property type="entry name" value="Na/solute_symporter"/>
</dbReference>
<comment type="subcellular location">
    <subcellularLocation>
        <location evidence="1">Membrane</location>
        <topology evidence="1">Multi-pass membrane protein</topology>
    </subcellularLocation>
</comment>
<feature type="transmembrane region" description="Helical" evidence="8">
    <location>
        <begin position="125"/>
        <end position="150"/>
    </location>
</feature>
<accession>A0A848RB29</accession>
<gene>
    <name evidence="9" type="ORF">HKO22_04635</name>
</gene>
<feature type="transmembrane region" description="Helical" evidence="8">
    <location>
        <begin position="83"/>
        <end position="104"/>
    </location>
</feature>
<evidence type="ECO:0000256" key="8">
    <source>
        <dbReference type="SAM" id="Phobius"/>
    </source>
</evidence>
<dbReference type="GO" id="GO:0022857">
    <property type="term" value="F:transmembrane transporter activity"/>
    <property type="evidence" value="ECO:0007669"/>
    <property type="project" value="InterPro"/>
</dbReference>
<dbReference type="InterPro" id="IPR038377">
    <property type="entry name" value="Na/Glc_symporter_sf"/>
</dbReference>
<feature type="transmembrane region" description="Helical" evidence="8">
    <location>
        <begin position="279"/>
        <end position="303"/>
    </location>
</feature>
<feature type="transmembrane region" description="Helical" evidence="8">
    <location>
        <begin position="162"/>
        <end position="180"/>
    </location>
</feature>
<feature type="transmembrane region" description="Helical" evidence="8">
    <location>
        <begin position="6"/>
        <end position="28"/>
    </location>
</feature>
<sequence>MNATQKTTLTIIILYMIATVVIGLFASYKQKKKSQSENANEDFLMAGKSLGPLVLAGTLFAANTGGASTTGIATNVYSYGLSAAWYVIAAGIGFVLVSFVASYFRRSSANTVPQIIGMRFGKPSHIITAITSILALFMATGAQIIATASIINVLTGLDFNKAAIITTIVVIAYTMIGGFASVASANMMHVFFITVGMTIALFVMVKNEAIGGFANLFEKAREVSIASNGELDLMSMTKIGFPTVLGYIAMYCMTFPTGQEIVQTFSSAKTGSAAKTGSIIAGLLSAAYAIVPALIGLMAYTYIDGYVDSGISKSALADATVRFAPPLVSGIVLAAVVAATISSASGNMIGTATMFSNDIYKPYITNNNADPKKEVLVSRVVMTLAGLFGLGVALSNSNIISVMMSAFALRSAGPFAAFVCGLFWKDVTQKAGFIAILAGTIVSAIWIFVLNSPWGLSAIVPGAVVAFVVIFIVTKIDLASGGKPAPLIEFDED</sequence>
<evidence type="ECO:0000256" key="1">
    <source>
        <dbReference type="ARBA" id="ARBA00004141"/>
    </source>
</evidence>
<keyword evidence="3" id="KW-0813">Transport</keyword>
<dbReference type="CDD" id="cd10322">
    <property type="entry name" value="SLC5sbd"/>
    <property type="match status" value="1"/>
</dbReference>
<feature type="transmembrane region" description="Helical" evidence="8">
    <location>
        <begin position="400"/>
        <end position="424"/>
    </location>
</feature>
<dbReference type="AlphaFoldDB" id="A0A848RB29"/>
<evidence type="ECO:0000256" key="7">
    <source>
        <dbReference type="RuleBase" id="RU362091"/>
    </source>
</evidence>
<evidence type="ECO:0000256" key="3">
    <source>
        <dbReference type="ARBA" id="ARBA00022448"/>
    </source>
</evidence>
<evidence type="ECO:0000313" key="10">
    <source>
        <dbReference type="Proteomes" id="UP000568273"/>
    </source>
</evidence>